<dbReference type="InterPro" id="IPR040974">
    <property type="entry name" value="Fn3_PAP"/>
</dbReference>
<proteinExistence type="predicted"/>
<name>A0A9K3HC32_HELAN</name>
<gene>
    <name evidence="2" type="ORF">HanXRQr2_Chr13g0583631</name>
</gene>
<dbReference type="EC" id="3.1.4.1" evidence="2"/>
<keyword evidence="2" id="KW-0378">Hydrolase</keyword>
<reference evidence="2" key="1">
    <citation type="journal article" date="2017" name="Nature">
        <title>The sunflower genome provides insights into oil metabolism, flowering and Asterid evolution.</title>
        <authorList>
            <person name="Badouin H."/>
            <person name="Gouzy J."/>
            <person name="Grassa C.J."/>
            <person name="Murat F."/>
            <person name="Staton S.E."/>
            <person name="Cottret L."/>
            <person name="Lelandais-Briere C."/>
            <person name="Owens G.L."/>
            <person name="Carrere S."/>
            <person name="Mayjonade B."/>
            <person name="Legrand L."/>
            <person name="Gill N."/>
            <person name="Kane N.C."/>
            <person name="Bowers J.E."/>
            <person name="Hubner S."/>
            <person name="Bellec A."/>
            <person name="Berard A."/>
            <person name="Berges H."/>
            <person name="Blanchet N."/>
            <person name="Boniface M.C."/>
            <person name="Brunel D."/>
            <person name="Catrice O."/>
            <person name="Chaidir N."/>
            <person name="Claudel C."/>
            <person name="Donnadieu C."/>
            <person name="Faraut T."/>
            <person name="Fievet G."/>
            <person name="Helmstetter N."/>
            <person name="King M."/>
            <person name="Knapp S.J."/>
            <person name="Lai Z."/>
            <person name="Le Paslier M.C."/>
            <person name="Lippi Y."/>
            <person name="Lorenzon L."/>
            <person name="Mandel J.R."/>
            <person name="Marage G."/>
            <person name="Marchand G."/>
            <person name="Marquand E."/>
            <person name="Bret-Mestries E."/>
            <person name="Morien E."/>
            <person name="Nambeesan S."/>
            <person name="Nguyen T."/>
            <person name="Pegot-Espagnet P."/>
            <person name="Pouilly N."/>
            <person name="Raftis F."/>
            <person name="Sallet E."/>
            <person name="Schiex T."/>
            <person name="Thomas J."/>
            <person name="Vandecasteele C."/>
            <person name="Vares D."/>
            <person name="Vear F."/>
            <person name="Vautrin S."/>
            <person name="Crespi M."/>
            <person name="Mangin B."/>
            <person name="Burke J.M."/>
            <person name="Salse J."/>
            <person name="Munos S."/>
            <person name="Vincourt P."/>
            <person name="Rieseberg L.H."/>
            <person name="Langlade N.B."/>
        </authorList>
    </citation>
    <scope>NUCLEOTIDE SEQUENCE</scope>
    <source>
        <tissue evidence="2">Leaves</tissue>
    </source>
</reference>
<accession>A0A9K3HC32</accession>
<dbReference type="PANTHER" id="PTHR45778">
    <property type="entry name" value="PURPLE ACID PHOSPHATASE-RELATED"/>
    <property type="match status" value="1"/>
</dbReference>
<keyword evidence="3" id="KW-1185">Reference proteome</keyword>
<dbReference type="Pfam" id="PF17808">
    <property type="entry name" value="fn3_PAP"/>
    <property type="match status" value="1"/>
</dbReference>
<reference evidence="2" key="2">
    <citation type="submission" date="2020-06" db="EMBL/GenBank/DDBJ databases">
        <title>Helianthus annuus Genome sequencing and assembly Release 2.</title>
        <authorList>
            <person name="Gouzy J."/>
            <person name="Langlade N."/>
            <person name="Munos S."/>
        </authorList>
    </citation>
    <scope>NUCLEOTIDE SEQUENCE</scope>
    <source>
        <tissue evidence="2">Leaves</tissue>
    </source>
</reference>
<dbReference type="EMBL" id="MNCJ02000328">
    <property type="protein sequence ID" value="KAF5772989.1"/>
    <property type="molecule type" value="Genomic_DNA"/>
</dbReference>
<dbReference type="Proteomes" id="UP000215914">
    <property type="component" value="Unassembled WGS sequence"/>
</dbReference>
<evidence type="ECO:0000259" key="1">
    <source>
        <dbReference type="Pfam" id="PF17808"/>
    </source>
</evidence>
<comment type="caution">
    <text evidence="2">The sequence shown here is derived from an EMBL/GenBank/DDBJ whole genome shotgun (WGS) entry which is preliminary data.</text>
</comment>
<dbReference type="AlphaFoldDB" id="A0A9K3HC32"/>
<sequence>MTHGDDDESHNKKKLIIKTFNSIKQGIGGYGSRDDVLSSVQSALKLSWIQMLCTICPNLCFAPIKYQYANYTNPNYKVTGEASLKLQLINQRSDFAFALFTGGLSTVTSRFPALVAVSNTVAFENPNAPVL</sequence>
<feature type="domain" description="Purple acid phosphatase Fn3-like" evidence="1">
    <location>
        <begin position="55"/>
        <end position="125"/>
    </location>
</feature>
<dbReference type="GO" id="GO:0004528">
    <property type="term" value="F:phosphodiesterase I activity"/>
    <property type="evidence" value="ECO:0007669"/>
    <property type="project" value="UniProtKB-EC"/>
</dbReference>
<protein>
    <submittedName>
        <fullName evidence="2">Phosphodiesterase I</fullName>
        <ecNumber evidence="2">3.1.4.1</ecNumber>
    </submittedName>
</protein>
<evidence type="ECO:0000313" key="3">
    <source>
        <dbReference type="Proteomes" id="UP000215914"/>
    </source>
</evidence>
<evidence type="ECO:0000313" key="2">
    <source>
        <dbReference type="EMBL" id="KAF5772989.1"/>
    </source>
</evidence>
<dbReference type="Gramene" id="mRNA:HanXRQr2_Chr13g0583631">
    <property type="protein sequence ID" value="mRNA:HanXRQr2_Chr13g0583631"/>
    <property type="gene ID" value="HanXRQr2_Chr13g0583631"/>
</dbReference>
<dbReference type="PANTHER" id="PTHR45778:SF16">
    <property type="entry name" value="INACTIVE PURPLE ACID PHOSPHATASE 1-RELATED"/>
    <property type="match status" value="1"/>
</dbReference>
<organism evidence="2 3">
    <name type="scientific">Helianthus annuus</name>
    <name type="common">Common sunflower</name>
    <dbReference type="NCBI Taxonomy" id="4232"/>
    <lineage>
        <taxon>Eukaryota</taxon>
        <taxon>Viridiplantae</taxon>
        <taxon>Streptophyta</taxon>
        <taxon>Embryophyta</taxon>
        <taxon>Tracheophyta</taxon>
        <taxon>Spermatophyta</taxon>
        <taxon>Magnoliopsida</taxon>
        <taxon>eudicotyledons</taxon>
        <taxon>Gunneridae</taxon>
        <taxon>Pentapetalae</taxon>
        <taxon>asterids</taxon>
        <taxon>campanulids</taxon>
        <taxon>Asterales</taxon>
        <taxon>Asteraceae</taxon>
        <taxon>Asteroideae</taxon>
        <taxon>Heliantheae alliance</taxon>
        <taxon>Heliantheae</taxon>
        <taxon>Helianthus</taxon>
    </lineage>
</organism>